<comment type="similarity">
    <text evidence="2">Belongs to the TRAFAC class myosin-kinesin ATPase superfamily. Kinesin family.</text>
</comment>
<dbReference type="GO" id="GO:0005871">
    <property type="term" value="C:kinesin complex"/>
    <property type="evidence" value="ECO:0007669"/>
    <property type="project" value="TreeGrafter"/>
</dbReference>
<feature type="binding site" evidence="2">
    <location>
        <begin position="322"/>
        <end position="329"/>
    </location>
    <ligand>
        <name>ATP</name>
        <dbReference type="ChEBI" id="CHEBI:30616"/>
    </ligand>
</feature>
<proteinExistence type="inferred from homology"/>
<dbReference type="InterPro" id="IPR027640">
    <property type="entry name" value="Kinesin-like_fam"/>
</dbReference>
<sequence>MMAALESDIKCLSPGRKQRPIARQSRDIDDVMPGLPSPGPKHSLSAWPASPRALTSSPKPGLLQSPGSRRVSTSSNLPFPEEPSASSLSISSSALIQRSSSSYRTIQTVRQCQEEILAMEPVPRFMQDTDSSAQRVSRSSASFKRRSLGRSQSSISRDVSVTSEYHSVRSTASSVSAPQPSASQEQQQAASLPTTPTGSGKPRGGLEPWVCQRVPGSAKSPWTAPDRNAPSPPPKQPRYIAHAGDAGYAGPAAHSPQRPAALPGMRKWRNSPQWVRIACRLSPALPPHFLFLTEPTTLQAALGTHVADSRLFSYDQVVIALGRDGTGKTYTVSGTHIAHDDRPGPQPVGLMTQLVSSLFHSTATRSTTATTVHVTAFEIQEESLTDLLQARPATSRPAGGRRPSAEEWAPRSRLAGSARSPPVKHEVFIDREGRTWVSNLTAVPVADAAAFEALRETISRRRHSARGEPSHHGDATFVLTLMVTAELPVPGAPQRANGGASPPRPASASLRTSGDRRTCSKLTFVEVGGSSSGPLPASSTTVGRLKAIGLKHALSPAAPAAPSAAFGGPKAAAAGKRGGGVNLQDNVMWAVSEVIWAAARGRNIPVPYRLCKLTRYLQDTLTPSGKALVLLCVNPAEEARAASLSTLALGARMMPSTGAILRM</sequence>
<comment type="caution">
    <text evidence="5">The sequence shown here is derived from an EMBL/GenBank/DDBJ whole genome shotgun (WGS) entry which is preliminary data.</text>
</comment>
<accession>A0AAW1PTT4</accession>
<feature type="compositionally biased region" description="Low complexity" evidence="3">
    <location>
        <begin position="131"/>
        <end position="142"/>
    </location>
</feature>
<evidence type="ECO:0000256" key="1">
    <source>
        <dbReference type="ARBA" id="ARBA00023175"/>
    </source>
</evidence>
<dbReference type="SMART" id="SM00129">
    <property type="entry name" value="KISc"/>
    <property type="match status" value="1"/>
</dbReference>
<keyword evidence="1 2" id="KW-0505">Motor protein</keyword>
<dbReference type="InterPro" id="IPR001752">
    <property type="entry name" value="Kinesin_motor_dom"/>
</dbReference>
<dbReference type="GO" id="GO:0007018">
    <property type="term" value="P:microtubule-based movement"/>
    <property type="evidence" value="ECO:0007669"/>
    <property type="project" value="InterPro"/>
</dbReference>
<dbReference type="SUPFAM" id="SSF52540">
    <property type="entry name" value="P-loop containing nucleoside triphosphate hydrolases"/>
    <property type="match status" value="1"/>
</dbReference>
<keyword evidence="2" id="KW-0067">ATP-binding</keyword>
<dbReference type="PROSITE" id="PS50067">
    <property type="entry name" value="KINESIN_MOTOR_2"/>
    <property type="match status" value="1"/>
</dbReference>
<dbReference type="GO" id="GO:0005524">
    <property type="term" value="F:ATP binding"/>
    <property type="evidence" value="ECO:0007669"/>
    <property type="project" value="UniProtKB-UniRule"/>
</dbReference>
<feature type="region of interest" description="Disordered" evidence="3">
    <location>
        <begin position="124"/>
        <end position="237"/>
    </location>
</feature>
<dbReference type="GO" id="GO:0008017">
    <property type="term" value="F:microtubule binding"/>
    <property type="evidence" value="ECO:0007669"/>
    <property type="project" value="InterPro"/>
</dbReference>
<keyword evidence="6" id="KW-1185">Reference proteome</keyword>
<dbReference type="InterPro" id="IPR036961">
    <property type="entry name" value="Kinesin_motor_dom_sf"/>
</dbReference>
<dbReference type="GO" id="GO:0016887">
    <property type="term" value="F:ATP hydrolysis activity"/>
    <property type="evidence" value="ECO:0007669"/>
    <property type="project" value="TreeGrafter"/>
</dbReference>
<evidence type="ECO:0000259" key="4">
    <source>
        <dbReference type="PROSITE" id="PS50067"/>
    </source>
</evidence>
<dbReference type="Gene3D" id="3.40.850.10">
    <property type="entry name" value="Kinesin motor domain"/>
    <property type="match status" value="1"/>
</dbReference>
<dbReference type="InterPro" id="IPR027417">
    <property type="entry name" value="P-loop_NTPase"/>
</dbReference>
<dbReference type="Pfam" id="PF00225">
    <property type="entry name" value="Kinesin"/>
    <property type="match status" value="2"/>
</dbReference>
<dbReference type="GO" id="GO:0003777">
    <property type="term" value="F:microtubule motor activity"/>
    <property type="evidence" value="ECO:0007669"/>
    <property type="project" value="InterPro"/>
</dbReference>
<feature type="region of interest" description="Disordered" evidence="3">
    <location>
        <begin position="387"/>
        <end position="422"/>
    </location>
</feature>
<dbReference type="EMBL" id="JALJOR010000008">
    <property type="protein sequence ID" value="KAK9813039.1"/>
    <property type="molecule type" value="Genomic_DNA"/>
</dbReference>
<feature type="domain" description="Kinesin motor" evidence="4">
    <location>
        <begin position="318"/>
        <end position="656"/>
    </location>
</feature>
<evidence type="ECO:0000256" key="3">
    <source>
        <dbReference type="SAM" id="MobiDB-lite"/>
    </source>
</evidence>
<dbReference type="PANTHER" id="PTHR24115">
    <property type="entry name" value="KINESIN-RELATED"/>
    <property type="match status" value="1"/>
</dbReference>
<feature type="compositionally biased region" description="Polar residues" evidence="3">
    <location>
        <begin position="65"/>
        <end position="77"/>
    </location>
</feature>
<evidence type="ECO:0000256" key="2">
    <source>
        <dbReference type="PROSITE-ProRule" id="PRU00283"/>
    </source>
</evidence>
<reference evidence="5 6" key="1">
    <citation type="journal article" date="2024" name="Nat. Commun.">
        <title>Phylogenomics reveals the evolutionary origins of lichenization in chlorophyte algae.</title>
        <authorList>
            <person name="Puginier C."/>
            <person name="Libourel C."/>
            <person name="Otte J."/>
            <person name="Skaloud P."/>
            <person name="Haon M."/>
            <person name="Grisel S."/>
            <person name="Petersen M."/>
            <person name="Berrin J.G."/>
            <person name="Delaux P.M."/>
            <person name="Dal Grande F."/>
            <person name="Keller J."/>
        </authorList>
    </citation>
    <scope>NUCLEOTIDE SEQUENCE [LARGE SCALE GENOMIC DNA]</scope>
    <source>
        <strain evidence="5 6">SAG 2043</strain>
    </source>
</reference>
<evidence type="ECO:0000313" key="6">
    <source>
        <dbReference type="Proteomes" id="UP001489004"/>
    </source>
</evidence>
<dbReference type="Proteomes" id="UP001489004">
    <property type="component" value="Unassembled WGS sequence"/>
</dbReference>
<evidence type="ECO:0000313" key="5">
    <source>
        <dbReference type="EMBL" id="KAK9813039.1"/>
    </source>
</evidence>
<organism evidence="5 6">
    <name type="scientific">[Myrmecia] bisecta</name>
    <dbReference type="NCBI Taxonomy" id="41462"/>
    <lineage>
        <taxon>Eukaryota</taxon>
        <taxon>Viridiplantae</taxon>
        <taxon>Chlorophyta</taxon>
        <taxon>core chlorophytes</taxon>
        <taxon>Trebouxiophyceae</taxon>
        <taxon>Trebouxiales</taxon>
        <taxon>Trebouxiaceae</taxon>
        <taxon>Myrmecia</taxon>
    </lineage>
</organism>
<gene>
    <name evidence="5" type="ORF">WJX72_007912</name>
</gene>
<name>A0AAW1PTT4_9CHLO</name>
<dbReference type="PRINTS" id="PR00380">
    <property type="entry name" value="KINESINHEAVY"/>
</dbReference>
<dbReference type="AlphaFoldDB" id="A0AAW1PTT4"/>
<keyword evidence="2" id="KW-0547">Nucleotide-binding</keyword>
<feature type="compositionally biased region" description="Low complexity" evidence="3">
    <location>
        <begin position="170"/>
        <end position="191"/>
    </location>
</feature>
<feature type="region of interest" description="Disordered" evidence="3">
    <location>
        <begin position="1"/>
        <end position="91"/>
    </location>
</feature>
<protein>
    <recommendedName>
        <fullName evidence="4">Kinesin motor domain-containing protein</fullName>
    </recommendedName>
</protein>
<dbReference type="GO" id="GO:0005874">
    <property type="term" value="C:microtubule"/>
    <property type="evidence" value="ECO:0007669"/>
    <property type="project" value="TreeGrafter"/>
</dbReference>
<feature type="region of interest" description="Disordered" evidence="3">
    <location>
        <begin position="489"/>
        <end position="515"/>
    </location>
</feature>
<feature type="compositionally biased region" description="Polar residues" evidence="3">
    <location>
        <begin position="149"/>
        <end position="169"/>
    </location>
</feature>